<dbReference type="RefSeq" id="WP_183978877.1">
    <property type="nucleotide sequence ID" value="NZ_JACIBY010000015.1"/>
</dbReference>
<evidence type="ECO:0000256" key="1">
    <source>
        <dbReference type="SAM" id="Phobius"/>
    </source>
</evidence>
<protein>
    <submittedName>
        <fullName evidence="2">Uncharacterized protein</fullName>
    </submittedName>
</protein>
<dbReference type="AlphaFoldDB" id="A0A7W6ET18"/>
<evidence type="ECO:0000313" key="2">
    <source>
        <dbReference type="EMBL" id="MBB3841304.1"/>
    </source>
</evidence>
<feature type="transmembrane region" description="Helical" evidence="1">
    <location>
        <begin position="57"/>
        <end position="76"/>
    </location>
</feature>
<evidence type="ECO:0000313" key="3">
    <source>
        <dbReference type="Proteomes" id="UP000541352"/>
    </source>
</evidence>
<dbReference type="Proteomes" id="UP000541352">
    <property type="component" value="Unassembled WGS sequence"/>
</dbReference>
<proteinExistence type="predicted"/>
<comment type="caution">
    <text evidence="2">The sequence shown here is derived from an EMBL/GenBank/DDBJ whole genome shotgun (WGS) entry which is preliminary data.</text>
</comment>
<keyword evidence="1" id="KW-0812">Transmembrane</keyword>
<keyword evidence="3" id="KW-1185">Reference proteome</keyword>
<name>A0A7W6ET18_9BACT</name>
<dbReference type="InterPro" id="IPR046487">
    <property type="entry name" value="DUF6580"/>
</dbReference>
<reference evidence="2 3" key="1">
    <citation type="submission" date="2020-08" db="EMBL/GenBank/DDBJ databases">
        <title>Genomic Encyclopedia of Type Strains, Phase IV (KMG-IV): sequencing the most valuable type-strain genomes for metagenomic binning, comparative biology and taxonomic classification.</title>
        <authorList>
            <person name="Goeker M."/>
        </authorList>
    </citation>
    <scope>NUCLEOTIDE SEQUENCE [LARGE SCALE GENOMIC DNA]</scope>
    <source>
        <strain evidence="2 3">DSM 17976</strain>
    </source>
</reference>
<keyword evidence="1" id="KW-0472">Membrane</keyword>
<feature type="transmembrane region" description="Helical" evidence="1">
    <location>
        <begin position="112"/>
        <end position="134"/>
    </location>
</feature>
<gene>
    <name evidence="2" type="ORF">FHS57_005326</name>
</gene>
<organism evidence="2 3">
    <name type="scientific">Runella defluvii</name>
    <dbReference type="NCBI Taxonomy" id="370973"/>
    <lineage>
        <taxon>Bacteria</taxon>
        <taxon>Pseudomonadati</taxon>
        <taxon>Bacteroidota</taxon>
        <taxon>Cytophagia</taxon>
        <taxon>Cytophagales</taxon>
        <taxon>Spirosomataceae</taxon>
        <taxon>Runella</taxon>
    </lineage>
</organism>
<sequence length="196" mass="21642">MKQSINPRFTTLLCFILVLALIRIINVAQPSAVANFTPIGAMGLFAGAYFSQRGKALFFPLLTLFISDMVINNVIYGGQYGFIYDGWYWVYGIFALVVLLGNVLLKKVSLKNIVVASIAAAVTHWVLSDFTVWLSGGTDIRTQLPLSRDWAGLQQALAQGFPFMRNFLAGTLAYGAIFFGGFELLKVRFPQLSVVK</sequence>
<dbReference type="EMBL" id="JACIBY010000015">
    <property type="protein sequence ID" value="MBB3841304.1"/>
    <property type="molecule type" value="Genomic_DNA"/>
</dbReference>
<dbReference type="Pfam" id="PF20221">
    <property type="entry name" value="DUF6580"/>
    <property type="match status" value="1"/>
</dbReference>
<feature type="transmembrane region" description="Helical" evidence="1">
    <location>
        <begin position="9"/>
        <end position="26"/>
    </location>
</feature>
<keyword evidence="1" id="KW-1133">Transmembrane helix</keyword>
<feature type="transmembrane region" description="Helical" evidence="1">
    <location>
        <begin position="32"/>
        <end position="50"/>
    </location>
</feature>
<feature type="transmembrane region" description="Helical" evidence="1">
    <location>
        <begin position="167"/>
        <end position="185"/>
    </location>
</feature>
<accession>A0A7W6ET18</accession>
<feature type="transmembrane region" description="Helical" evidence="1">
    <location>
        <begin position="88"/>
        <end position="105"/>
    </location>
</feature>